<dbReference type="CDD" id="cd01647">
    <property type="entry name" value="RT_LTR"/>
    <property type="match status" value="1"/>
</dbReference>
<dbReference type="PROSITE" id="PS50158">
    <property type="entry name" value="ZF_CCHC"/>
    <property type="match status" value="1"/>
</dbReference>
<dbReference type="SUPFAM" id="SSF50630">
    <property type="entry name" value="Acid proteases"/>
    <property type="match status" value="1"/>
</dbReference>
<dbReference type="InterPro" id="IPR001878">
    <property type="entry name" value="Znf_CCHC"/>
</dbReference>
<dbReference type="Proteomes" id="UP000069940">
    <property type="component" value="Unassembled WGS sequence"/>
</dbReference>
<dbReference type="InterPro" id="IPR021109">
    <property type="entry name" value="Peptidase_aspartic_dom_sf"/>
</dbReference>
<keyword evidence="2" id="KW-0645">Protease</keyword>
<name>A0ABM1Z457_AEDAL</name>
<keyword evidence="10" id="KW-0863">Zinc-finger</keyword>
<dbReference type="InterPro" id="IPR036875">
    <property type="entry name" value="Znf_CCHC_sf"/>
</dbReference>
<dbReference type="InterPro" id="IPR041588">
    <property type="entry name" value="Integrase_H2C2"/>
</dbReference>
<keyword evidence="5" id="KW-0540">Nuclease</keyword>
<dbReference type="CDD" id="cd09274">
    <property type="entry name" value="RNase_HI_RT_Ty3"/>
    <property type="match status" value="1"/>
</dbReference>
<feature type="region of interest" description="Disordered" evidence="11">
    <location>
        <begin position="1"/>
        <end position="20"/>
    </location>
</feature>
<dbReference type="PANTHER" id="PTHR37984">
    <property type="entry name" value="PROTEIN CBG26694"/>
    <property type="match status" value="1"/>
</dbReference>
<evidence type="ECO:0000256" key="3">
    <source>
        <dbReference type="ARBA" id="ARBA00022679"/>
    </source>
</evidence>
<reference evidence="15" key="1">
    <citation type="journal article" date="2015" name="Proc. Natl. Acad. Sci. U.S.A.">
        <title>Genome sequence of the Asian Tiger mosquito, Aedes albopictus, reveals insights into its biology, genetics, and evolution.</title>
        <authorList>
            <person name="Chen X.G."/>
            <person name="Jiang X."/>
            <person name="Gu J."/>
            <person name="Xu M."/>
            <person name="Wu Y."/>
            <person name="Deng Y."/>
            <person name="Zhang C."/>
            <person name="Bonizzoni M."/>
            <person name="Dermauw W."/>
            <person name="Vontas J."/>
            <person name="Armbruster P."/>
            <person name="Huang X."/>
            <person name="Yang Y."/>
            <person name="Zhang H."/>
            <person name="He W."/>
            <person name="Peng H."/>
            <person name="Liu Y."/>
            <person name="Wu K."/>
            <person name="Chen J."/>
            <person name="Lirakis M."/>
            <person name="Topalis P."/>
            <person name="Van Leeuwen T."/>
            <person name="Hall A.B."/>
            <person name="Jiang X."/>
            <person name="Thorpe C."/>
            <person name="Mueller R.L."/>
            <person name="Sun C."/>
            <person name="Waterhouse R.M."/>
            <person name="Yan G."/>
            <person name="Tu Z.J."/>
            <person name="Fang X."/>
            <person name="James A.A."/>
        </authorList>
    </citation>
    <scope>NUCLEOTIDE SEQUENCE [LARGE SCALE GENOMIC DNA]</scope>
    <source>
        <strain evidence="15">Foshan</strain>
    </source>
</reference>
<dbReference type="Pfam" id="PF00078">
    <property type="entry name" value="RVT_1"/>
    <property type="match status" value="1"/>
</dbReference>
<dbReference type="SMART" id="SM00343">
    <property type="entry name" value="ZnF_C2HC"/>
    <property type="match status" value="2"/>
</dbReference>
<dbReference type="SUPFAM" id="SSF53098">
    <property type="entry name" value="Ribonuclease H-like"/>
    <property type="match status" value="1"/>
</dbReference>
<feature type="domain" description="CCHC-type" evidence="12">
    <location>
        <begin position="236"/>
        <end position="250"/>
    </location>
</feature>
<evidence type="ECO:0000256" key="1">
    <source>
        <dbReference type="ARBA" id="ARBA00012493"/>
    </source>
</evidence>
<evidence type="ECO:0000259" key="12">
    <source>
        <dbReference type="PROSITE" id="PS50158"/>
    </source>
</evidence>
<dbReference type="Pfam" id="PF17921">
    <property type="entry name" value="Integrase_H2C2"/>
    <property type="match status" value="1"/>
</dbReference>
<dbReference type="InterPro" id="IPR036397">
    <property type="entry name" value="RNaseH_sf"/>
</dbReference>
<keyword evidence="7" id="KW-0378">Hydrolase</keyword>
<evidence type="ECO:0000256" key="8">
    <source>
        <dbReference type="ARBA" id="ARBA00023125"/>
    </source>
</evidence>
<evidence type="ECO:0000256" key="9">
    <source>
        <dbReference type="ARBA" id="ARBA00023268"/>
    </source>
</evidence>
<dbReference type="InterPro" id="IPR001584">
    <property type="entry name" value="Integrase_cat-core"/>
</dbReference>
<evidence type="ECO:0000256" key="2">
    <source>
        <dbReference type="ARBA" id="ARBA00022670"/>
    </source>
</evidence>
<sequence>MAQQPQGGAPQVNPGAPPPNFHIDAFDRKKIRWARWVERLETAFVIYGIGAEELRRRNLLLHLMGPDTYDIACDKVAPRNLRNMTYQQIVDVLEGHFNPQPLEISENFRFKCRRQGDKNASSPDETIDEYLVALRRIAVTCNFGNYLETALRNQLVFGMKRNDIRSRLLERRVLTLTEARDIAVGMELSLKGGAEIEGALAKQEVHVLQQPPGKPKHKKVGGSSHAAGKSAGDLHCYRCGDKSHLAMKCRHQNTVCSFCKIKGHLERVCMKKSAANKGDSSRHGPKPGSARTSYIELREDAGRSDAASGGDIVVGEICTVESRSLEGKMWLPVKVCGVEMRFEVDTGSPVSIINFQCYNECFRGMVLRNSDVNLVSYCNTDIRVKGVLDADVEFNGSKSRLPLYVVDSGKHPLLGREWLMVLAVDWNSVLRNTSTVHSINPPAASPSVALNELFQTYGKVFEDSIGKISSVQARLTLKPNATPVFLKARKVPFNLQKAVEDELDKLVSEGVLTKVDNSNWATPIVPVRKSENRVRICGDYKQTVNPNLKVDRHPLLTVDELFVSLAGGEKFSKIDLVQAYLQLEVAPEDREILTLNTHRGLYRPNRLMYGISSAPAIWQRQIEIILQGIEGVTVFLDDIKVTGPTDAIHLARLEEVLRRLDHYNIRVNKQKCEFFVDRIEYCGYLLDREGVHKMPKKMDAIQEMPRPRNKDEVRSFLGFVNYYGRFFDNLSSTLYPLNNLLKDAVDYKWTKECERSFSAVKQQMQSERCLVHYSPELPLVLATDASPYGVGAVLSHVYPDGSERPIQFASQTLNQTQQKYMQVDKEAYAIIFGVKKFFQYLYGRRFILVTDNHAITKIFNEHKGLPVMSALRMQHYATFLQSFDYEVRFRKSVDHANADAMSRCPLKQSVPENVVEESDVVEMNQIDALPLTADELSQATSEDRIVRNLMQGLRHGQAVEGKDRFGIDQSEFSIQNGCLLRGIRVYVPSSLRERVLKELHSTHFGVTRTKSLARGFCWWMGIDHDIESMISNCADCQAVRPEPAKVLPHPWEPATVPFQRVHADFAGPFLGSYFFIVVDAYTKWPEIQVCNSITAESTERMCREIFSRFGIPTVFVSDHGTQFTADSFQRFLKQNGITHKMGAPYHPSTNGQAERYVQTFKQKLKALRCSKSQLDVELANILMTYRKMIHPSTGQSPSMMMFGRQIKSRLDLMLPKNPGRRPTIPVARSFSDGDRVRVRDFLSGNKWQFGTVVTKVGKLRYSIRLDDGRLWERHVDHMASVGPNLKPFKESVPRAMAEDNYELIDPVPPATAASRGGGEGCTTVAADDQFDPGALSPRQRATAPVQPVANGEQRPHAVVSDGNGQQRNEGPLRRSTRVVKPPQRLNL</sequence>
<protein>
    <recommendedName>
        <fullName evidence="1">RNA-directed DNA polymerase</fullName>
        <ecNumber evidence="1">2.7.7.49</ecNumber>
    </recommendedName>
</protein>
<evidence type="ECO:0000256" key="4">
    <source>
        <dbReference type="ARBA" id="ARBA00022695"/>
    </source>
</evidence>
<dbReference type="InterPro" id="IPR050951">
    <property type="entry name" value="Retrovirus_Pol_polyprotein"/>
</dbReference>
<dbReference type="PANTHER" id="PTHR37984:SF5">
    <property type="entry name" value="PROTEIN NYNRIN-LIKE"/>
    <property type="match status" value="1"/>
</dbReference>
<dbReference type="InterPro" id="IPR000477">
    <property type="entry name" value="RT_dom"/>
</dbReference>
<dbReference type="Gene3D" id="1.10.340.70">
    <property type="match status" value="1"/>
</dbReference>
<evidence type="ECO:0000313" key="14">
    <source>
        <dbReference type="EnsemblMetazoa" id="AALFPA23_014890.P21590"/>
    </source>
</evidence>
<feature type="region of interest" description="Disordered" evidence="11">
    <location>
        <begin position="1308"/>
        <end position="1387"/>
    </location>
</feature>
<keyword evidence="7" id="KW-0255">Endonuclease</keyword>
<keyword evidence="9" id="KW-0511">Multifunctional enzyme</keyword>
<dbReference type="Pfam" id="PF17919">
    <property type="entry name" value="RT_RNaseH_2"/>
    <property type="match status" value="1"/>
</dbReference>
<evidence type="ECO:0000256" key="7">
    <source>
        <dbReference type="ARBA" id="ARBA00022759"/>
    </source>
</evidence>
<evidence type="ECO:0000259" key="13">
    <source>
        <dbReference type="PROSITE" id="PS50994"/>
    </source>
</evidence>
<dbReference type="Gene3D" id="3.30.70.270">
    <property type="match status" value="2"/>
</dbReference>
<keyword evidence="15" id="KW-1185">Reference proteome</keyword>
<dbReference type="EC" id="2.7.7.49" evidence="1"/>
<dbReference type="Gene3D" id="3.10.10.10">
    <property type="entry name" value="HIV Type 1 Reverse Transcriptase, subunit A, domain 1"/>
    <property type="match status" value="1"/>
</dbReference>
<reference evidence="14" key="2">
    <citation type="submission" date="2025-05" db="UniProtKB">
        <authorList>
            <consortium name="EnsemblMetazoa"/>
        </authorList>
    </citation>
    <scope>IDENTIFICATION</scope>
    <source>
        <strain evidence="14">Foshan</strain>
    </source>
</reference>
<dbReference type="SUPFAM" id="SSF57756">
    <property type="entry name" value="Retrovirus zinc finger-like domains"/>
    <property type="match status" value="1"/>
</dbReference>
<evidence type="ECO:0000256" key="6">
    <source>
        <dbReference type="ARBA" id="ARBA00022750"/>
    </source>
</evidence>
<dbReference type="EnsemblMetazoa" id="AALFPA23_014890.R21590">
    <property type="protein sequence ID" value="AALFPA23_014890.P21590"/>
    <property type="gene ID" value="AALFPA23_014890"/>
</dbReference>
<accession>A0ABM1Z457</accession>
<keyword evidence="10" id="KW-0862">Zinc</keyword>
<dbReference type="InterPro" id="IPR043502">
    <property type="entry name" value="DNA/RNA_pol_sf"/>
</dbReference>
<feature type="domain" description="Integrase catalytic" evidence="13">
    <location>
        <begin position="1053"/>
        <end position="1205"/>
    </location>
</feature>
<evidence type="ECO:0000256" key="11">
    <source>
        <dbReference type="SAM" id="MobiDB-lite"/>
    </source>
</evidence>
<evidence type="ECO:0000256" key="10">
    <source>
        <dbReference type="PROSITE-ProRule" id="PRU00047"/>
    </source>
</evidence>
<dbReference type="RefSeq" id="XP_062704196.1">
    <property type="nucleotide sequence ID" value="XM_062848212.1"/>
</dbReference>
<dbReference type="InterPro" id="IPR012337">
    <property type="entry name" value="RNaseH-like_sf"/>
</dbReference>
<dbReference type="SUPFAM" id="SSF56672">
    <property type="entry name" value="DNA/RNA polymerases"/>
    <property type="match status" value="1"/>
</dbReference>
<keyword evidence="10" id="KW-0479">Metal-binding</keyword>
<keyword evidence="6" id="KW-0064">Aspartyl protease</keyword>
<dbReference type="Gene3D" id="4.10.60.10">
    <property type="entry name" value="Zinc finger, CCHC-type"/>
    <property type="match status" value="1"/>
</dbReference>
<organism evidence="14 15">
    <name type="scientific">Aedes albopictus</name>
    <name type="common">Asian tiger mosquito</name>
    <name type="synonym">Stegomyia albopicta</name>
    <dbReference type="NCBI Taxonomy" id="7160"/>
    <lineage>
        <taxon>Eukaryota</taxon>
        <taxon>Metazoa</taxon>
        <taxon>Ecdysozoa</taxon>
        <taxon>Arthropoda</taxon>
        <taxon>Hexapoda</taxon>
        <taxon>Insecta</taxon>
        <taxon>Pterygota</taxon>
        <taxon>Neoptera</taxon>
        <taxon>Endopterygota</taxon>
        <taxon>Diptera</taxon>
        <taxon>Nematocera</taxon>
        <taxon>Culicoidea</taxon>
        <taxon>Culicidae</taxon>
        <taxon>Culicinae</taxon>
        <taxon>Aedini</taxon>
        <taxon>Aedes</taxon>
        <taxon>Stegomyia</taxon>
    </lineage>
</organism>
<dbReference type="Gene3D" id="3.30.420.10">
    <property type="entry name" value="Ribonuclease H-like superfamily/Ribonuclease H"/>
    <property type="match status" value="1"/>
</dbReference>
<dbReference type="InterPro" id="IPR041577">
    <property type="entry name" value="RT_RNaseH_2"/>
</dbReference>
<dbReference type="InterPro" id="IPR043128">
    <property type="entry name" value="Rev_trsase/Diguanyl_cyclase"/>
</dbReference>
<keyword evidence="4" id="KW-0548">Nucleotidyltransferase</keyword>
<evidence type="ECO:0000256" key="5">
    <source>
        <dbReference type="ARBA" id="ARBA00022722"/>
    </source>
</evidence>
<dbReference type="Pfam" id="PF00665">
    <property type="entry name" value="rve"/>
    <property type="match status" value="1"/>
</dbReference>
<proteinExistence type="predicted"/>
<keyword evidence="8" id="KW-0238">DNA-binding</keyword>
<dbReference type="GeneID" id="109400588"/>
<dbReference type="Gene3D" id="2.40.70.10">
    <property type="entry name" value="Acid Proteases"/>
    <property type="match status" value="1"/>
</dbReference>
<evidence type="ECO:0000313" key="15">
    <source>
        <dbReference type="Proteomes" id="UP000069940"/>
    </source>
</evidence>
<keyword evidence="3" id="KW-0808">Transferase</keyword>
<dbReference type="PROSITE" id="PS50994">
    <property type="entry name" value="INTEGRASE"/>
    <property type="match status" value="1"/>
</dbReference>